<dbReference type="AlphaFoldDB" id="A0A068RWT3"/>
<accession>A0A068RWT3</accession>
<reference evidence="1" key="1">
    <citation type="submission" date="2013-08" db="EMBL/GenBank/DDBJ databases">
        <title>Gene expansion shapes genome architecture in the human pathogen Lichtheimia corymbifera: an evolutionary genomics analysis in the ancient terrestrial Mucorales (Mucoromycotina).</title>
        <authorList>
            <person name="Schwartze V.U."/>
            <person name="Winter S."/>
            <person name="Shelest E."/>
            <person name="Marcet-Houben M."/>
            <person name="Horn F."/>
            <person name="Wehner S."/>
            <person name="Hoffmann K."/>
            <person name="Riege K."/>
            <person name="Sammeth M."/>
            <person name="Nowrousian M."/>
            <person name="Valiante V."/>
            <person name="Linde J."/>
            <person name="Jacobsen I.D."/>
            <person name="Marz M."/>
            <person name="Brakhage A.A."/>
            <person name="Gabaldon T."/>
            <person name="Bocker S."/>
            <person name="Voigt K."/>
        </authorList>
    </citation>
    <scope>NUCLEOTIDE SEQUENCE [LARGE SCALE GENOMIC DNA]</scope>
    <source>
        <strain evidence="1">FSU 9682</strain>
    </source>
</reference>
<dbReference type="OrthoDB" id="2281636at2759"/>
<dbReference type="Proteomes" id="UP000027586">
    <property type="component" value="Unassembled WGS sequence"/>
</dbReference>
<dbReference type="EMBL" id="CBTN010000021">
    <property type="protein sequence ID" value="CDH54047.1"/>
    <property type="molecule type" value="Genomic_DNA"/>
</dbReference>
<proteinExistence type="predicted"/>
<dbReference type="VEuPathDB" id="FungiDB:LCOR_05335.1"/>
<organism evidence="1 2">
    <name type="scientific">Lichtheimia corymbifera JMRC:FSU:9682</name>
    <dbReference type="NCBI Taxonomy" id="1263082"/>
    <lineage>
        <taxon>Eukaryota</taxon>
        <taxon>Fungi</taxon>
        <taxon>Fungi incertae sedis</taxon>
        <taxon>Mucoromycota</taxon>
        <taxon>Mucoromycotina</taxon>
        <taxon>Mucoromycetes</taxon>
        <taxon>Mucorales</taxon>
        <taxon>Lichtheimiaceae</taxon>
        <taxon>Lichtheimia</taxon>
    </lineage>
</organism>
<evidence type="ECO:0000313" key="1">
    <source>
        <dbReference type="EMBL" id="CDH54047.1"/>
    </source>
</evidence>
<gene>
    <name evidence="1" type="ORF">LCOR_05335.1</name>
</gene>
<evidence type="ECO:0000313" key="2">
    <source>
        <dbReference type="Proteomes" id="UP000027586"/>
    </source>
</evidence>
<keyword evidence="2" id="KW-1185">Reference proteome</keyword>
<sequence>MPFYPNDLSTTKRKRPTTYYHRKTFPPAIPAATACVEYSSSCITTTRKRTSIAPLIRFSAADKCPSFRSSTCSSNSSSTISLTTIDLQPPATPPPAYHVSMLTTKYENNVVPDHLGLDEDDDDIPLADVKHWLLQGRNPIHESHA</sequence>
<name>A0A068RWT3_9FUNG</name>
<protein>
    <submittedName>
        <fullName evidence="1">Uncharacterized protein</fullName>
    </submittedName>
</protein>
<comment type="caution">
    <text evidence="1">The sequence shown here is derived from an EMBL/GenBank/DDBJ whole genome shotgun (WGS) entry which is preliminary data.</text>
</comment>